<reference evidence="1 2" key="1">
    <citation type="submission" date="2018-08" db="EMBL/GenBank/DDBJ databases">
        <title>A genome reference for cultivated species of the human gut microbiota.</title>
        <authorList>
            <person name="Zou Y."/>
            <person name="Xue W."/>
            <person name="Luo G."/>
        </authorList>
    </citation>
    <scope>NUCLEOTIDE SEQUENCE [LARGE SCALE GENOMIC DNA]</scope>
    <source>
        <strain evidence="1 2">AM32-6</strain>
    </source>
</reference>
<organism evidence="1 2">
    <name type="scientific">Mediterraneibacter gnavus</name>
    <name type="common">Ruminococcus gnavus</name>
    <dbReference type="NCBI Taxonomy" id="33038"/>
    <lineage>
        <taxon>Bacteria</taxon>
        <taxon>Bacillati</taxon>
        <taxon>Bacillota</taxon>
        <taxon>Clostridia</taxon>
        <taxon>Lachnospirales</taxon>
        <taxon>Lachnospiraceae</taxon>
        <taxon>Mediterraneibacter</taxon>
    </lineage>
</organism>
<evidence type="ECO:0000313" key="1">
    <source>
        <dbReference type="EMBL" id="RHD09435.1"/>
    </source>
</evidence>
<dbReference type="RefSeq" id="WP_004840235.1">
    <property type="nucleotide sequence ID" value="NZ_CP111084.1"/>
</dbReference>
<sequence length="48" mass="5549">MYNRLKKLYLAGRLNDTGLENAVTRGWITEDQKAEIIEAKKEQDAPKE</sequence>
<evidence type="ECO:0000313" key="2">
    <source>
        <dbReference type="Proteomes" id="UP000284472"/>
    </source>
</evidence>
<dbReference type="GeneID" id="57433354"/>
<dbReference type="EMBL" id="QSIR01000001">
    <property type="protein sequence ID" value="RHD09435.1"/>
    <property type="molecule type" value="Genomic_DNA"/>
</dbReference>
<accession>A0A414DFH0</accession>
<dbReference type="Proteomes" id="UP000284472">
    <property type="component" value="Unassembled WGS sequence"/>
</dbReference>
<comment type="caution">
    <text evidence="1">The sequence shown here is derived from an EMBL/GenBank/DDBJ whole genome shotgun (WGS) entry which is preliminary data.</text>
</comment>
<proteinExistence type="predicted"/>
<gene>
    <name evidence="1" type="ORF">DW812_01410</name>
</gene>
<dbReference type="AlphaFoldDB" id="A0A414DFH0"/>
<name>A0A414DFH0_MEDGN</name>
<protein>
    <submittedName>
        <fullName evidence="1">XkdX family protein</fullName>
    </submittedName>
</protein>